<protein>
    <recommendedName>
        <fullName evidence="1">N-acetyltransferase domain-containing protein</fullName>
    </recommendedName>
</protein>
<dbReference type="Gene3D" id="3.40.630.30">
    <property type="match status" value="1"/>
</dbReference>
<evidence type="ECO:0000313" key="2">
    <source>
        <dbReference type="EMBL" id="PQM28183.1"/>
    </source>
</evidence>
<dbReference type="Proteomes" id="UP000238954">
    <property type="component" value="Chromosome"/>
</dbReference>
<dbReference type="CDD" id="cd04301">
    <property type="entry name" value="NAT_SF"/>
    <property type="match status" value="1"/>
</dbReference>
<dbReference type="EMBL" id="PHFW01000002">
    <property type="protein sequence ID" value="PQM28183.1"/>
    <property type="molecule type" value="Genomic_DNA"/>
</dbReference>
<gene>
    <name evidence="2" type="ORF">CVO77_06655</name>
</gene>
<dbReference type="InterPro" id="IPR016181">
    <property type="entry name" value="Acyl_CoA_acyltransferase"/>
</dbReference>
<dbReference type="RefSeq" id="WP_105998441.1">
    <property type="nucleotide sequence ID" value="NZ_CM009578.1"/>
</dbReference>
<proteinExistence type="predicted"/>
<sequence>MSGVAALRIIPLLDHPAAIDAVVRWIDAEWGAFSGRTLADTRARFTEDEAALLPRSYVALDGAIPLGVASLRARDSVDWDPGVEPWLCNVYVPAEARGAGIAARLCDHVAERAAVLDFPALFLASTAGDDSLYYRLGYRTYRIVDHDGERLHLMKLALRP</sequence>
<evidence type="ECO:0000259" key="1">
    <source>
        <dbReference type="PROSITE" id="PS51186"/>
    </source>
</evidence>
<dbReference type="OrthoDB" id="9809751at2"/>
<dbReference type="InterPro" id="IPR000182">
    <property type="entry name" value="GNAT_dom"/>
</dbReference>
<reference evidence="3" key="1">
    <citation type="submission" date="2017-11" db="EMBL/GenBank/DDBJ databases">
        <title>The complete genome sequence of Sphingopyxis pomeranensis sp. nov. strain WS5A3p.</title>
        <authorList>
            <person name="Kaminski M.A."/>
        </authorList>
    </citation>
    <scope>NUCLEOTIDE SEQUENCE [LARGE SCALE GENOMIC DNA]</scope>
    <source>
        <strain evidence="3">WS5A3p</strain>
    </source>
</reference>
<accession>A0A2S8B796</accession>
<dbReference type="AlphaFoldDB" id="A0A2S8B796"/>
<comment type="caution">
    <text evidence="2">The sequence shown here is derived from an EMBL/GenBank/DDBJ whole genome shotgun (WGS) entry which is preliminary data.</text>
</comment>
<name>A0A2S8B796_9SPHN</name>
<evidence type="ECO:0000313" key="3">
    <source>
        <dbReference type="Proteomes" id="UP000238954"/>
    </source>
</evidence>
<dbReference type="GO" id="GO:0016747">
    <property type="term" value="F:acyltransferase activity, transferring groups other than amino-acyl groups"/>
    <property type="evidence" value="ECO:0007669"/>
    <property type="project" value="InterPro"/>
</dbReference>
<dbReference type="SUPFAM" id="SSF55729">
    <property type="entry name" value="Acyl-CoA N-acyltransferases (Nat)"/>
    <property type="match status" value="1"/>
</dbReference>
<dbReference type="PROSITE" id="PS51186">
    <property type="entry name" value="GNAT"/>
    <property type="match status" value="1"/>
</dbReference>
<feature type="domain" description="N-acetyltransferase" evidence="1">
    <location>
        <begin position="8"/>
        <end position="159"/>
    </location>
</feature>
<dbReference type="Pfam" id="PF00583">
    <property type="entry name" value="Acetyltransf_1"/>
    <property type="match status" value="1"/>
</dbReference>
<keyword evidence="3" id="KW-1185">Reference proteome</keyword>
<organism evidence="2 3">
    <name type="scientific">Sphingopyxis lindanitolerans</name>
    <dbReference type="NCBI Taxonomy" id="2054227"/>
    <lineage>
        <taxon>Bacteria</taxon>
        <taxon>Pseudomonadati</taxon>
        <taxon>Pseudomonadota</taxon>
        <taxon>Alphaproteobacteria</taxon>
        <taxon>Sphingomonadales</taxon>
        <taxon>Sphingomonadaceae</taxon>
        <taxon>Sphingopyxis</taxon>
    </lineage>
</organism>